<keyword evidence="1" id="KW-0472">Membrane</keyword>
<evidence type="ECO:0000313" key="2">
    <source>
        <dbReference type="EMBL" id="KPM49788.1"/>
    </source>
</evidence>
<feature type="transmembrane region" description="Helical" evidence="1">
    <location>
        <begin position="50"/>
        <end position="69"/>
    </location>
</feature>
<name>A0A0N8HAC5_9BACT</name>
<evidence type="ECO:0000313" key="3">
    <source>
        <dbReference type="Proteomes" id="UP000050454"/>
    </source>
</evidence>
<organism evidence="2 3">
    <name type="scientific">Jiulongibacter sediminis</name>
    <dbReference type="NCBI Taxonomy" id="1605367"/>
    <lineage>
        <taxon>Bacteria</taxon>
        <taxon>Pseudomonadati</taxon>
        <taxon>Bacteroidota</taxon>
        <taxon>Cytophagia</taxon>
        <taxon>Cytophagales</taxon>
        <taxon>Leadbetterellaceae</taxon>
        <taxon>Jiulongibacter</taxon>
    </lineage>
</organism>
<keyword evidence="1" id="KW-1133">Transmembrane helix</keyword>
<evidence type="ECO:0008006" key="4">
    <source>
        <dbReference type="Google" id="ProtNLM"/>
    </source>
</evidence>
<dbReference type="Proteomes" id="UP000050454">
    <property type="component" value="Unassembled WGS sequence"/>
</dbReference>
<dbReference type="STRING" id="1605367.AFM12_04230"/>
<keyword evidence="3" id="KW-1185">Reference proteome</keyword>
<protein>
    <recommendedName>
        <fullName evidence="4">Arginyl-tRNA synthetase</fullName>
    </recommendedName>
</protein>
<dbReference type="EMBL" id="LGTQ01000005">
    <property type="protein sequence ID" value="KPM49788.1"/>
    <property type="molecule type" value="Genomic_DNA"/>
</dbReference>
<gene>
    <name evidence="2" type="ORF">AFM12_04230</name>
</gene>
<evidence type="ECO:0000256" key="1">
    <source>
        <dbReference type="SAM" id="Phobius"/>
    </source>
</evidence>
<keyword evidence="1" id="KW-0812">Transmembrane</keyword>
<reference evidence="2 3" key="1">
    <citation type="submission" date="2015-07" db="EMBL/GenBank/DDBJ databases">
        <title>The draft genome sequence of Leadbetterella sp. JN14-9.</title>
        <authorList>
            <person name="Liu Y."/>
            <person name="Du J."/>
            <person name="Shao Z."/>
        </authorList>
    </citation>
    <scope>NUCLEOTIDE SEQUENCE [LARGE SCALE GENOMIC DNA]</scope>
    <source>
        <strain evidence="2 3">JN14-9</strain>
    </source>
</reference>
<sequence length="75" mass="7779">MKTKSIISVLLILAGLFIGIAGYGKLSDSTANVELFGLDIDASNKGGQQQGYIMLGFAAIVFGAGVFTLNKKGKP</sequence>
<proteinExistence type="predicted"/>
<dbReference type="OrthoDB" id="1370726at2"/>
<accession>A0A0N8HAC5</accession>
<comment type="caution">
    <text evidence="2">The sequence shown here is derived from an EMBL/GenBank/DDBJ whole genome shotgun (WGS) entry which is preliminary data.</text>
</comment>
<dbReference type="AlphaFoldDB" id="A0A0N8HAC5"/>
<dbReference type="RefSeq" id="WP_055144215.1">
    <property type="nucleotide sequence ID" value="NZ_JXSZ01000005.1"/>
</dbReference>